<dbReference type="GO" id="GO:0006004">
    <property type="term" value="P:fucose metabolic process"/>
    <property type="evidence" value="ECO:0007669"/>
    <property type="project" value="InterPro"/>
</dbReference>
<gene>
    <name evidence="3" type="ORF">FKG95_27850</name>
</gene>
<accession>A0A545SZ93</accession>
<dbReference type="SUPFAM" id="SSF53743">
    <property type="entry name" value="FucI/AraA N-terminal and middle domains"/>
    <property type="match status" value="1"/>
</dbReference>
<dbReference type="OrthoDB" id="5838738at2"/>
<keyword evidence="1 3" id="KW-0413">Isomerase</keyword>
<evidence type="ECO:0000256" key="2">
    <source>
        <dbReference type="ARBA" id="ARBA00023277"/>
    </source>
</evidence>
<comment type="caution">
    <text evidence="3">The sequence shown here is derived from an EMBL/GenBank/DDBJ whole genome shotgun (WGS) entry which is preliminary data.</text>
</comment>
<dbReference type="CDD" id="cd00578">
    <property type="entry name" value="L-fuc_L-ara-isomerases"/>
    <property type="match status" value="1"/>
</dbReference>
<keyword evidence="4" id="KW-1185">Reference proteome</keyword>
<dbReference type="InterPro" id="IPR004216">
    <property type="entry name" value="Fuc/Ara_isomerase_C"/>
</dbReference>
<dbReference type="GO" id="GO:0008736">
    <property type="term" value="F:L-fucose isomerase activity"/>
    <property type="evidence" value="ECO:0007669"/>
    <property type="project" value="InterPro"/>
</dbReference>
<evidence type="ECO:0000256" key="1">
    <source>
        <dbReference type="ARBA" id="ARBA00023235"/>
    </source>
</evidence>
<evidence type="ECO:0000313" key="3">
    <source>
        <dbReference type="EMBL" id="TQV70287.1"/>
    </source>
</evidence>
<evidence type="ECO:0000313" key="4">
    <source>
        <dbReference type="Proteomes" id="UP000315252"/>
    </source>
</evidence>
<dbReference type="Proteomes" id="UP000315252">
    <property type="component" value="Unassembled WGS sequence"/>
</dbReference>
<organism evidence="3 4">
    <name type="scientific">Denitrobaculum tricleocarpae</name>
    <dbReference type="NCBI Taxonomy" id="2591009"/>
    <lineage>
        <taxon>Bacteria</taxon>
        <taxon>Pseudomonadati</taxon>
        <taxon>Pseudomonadota</taxon>
        <taxon>Alphaproteobacteria</taxon>
        <taxon>Rhodospirillales</taxon>
        <taxon>Rhodospirillaceae</taxon>
        <taxon>Denitrobaculum</taxon>
    </lineage>
</organism>
<reference evidence="3 4" key="1">
    <citation type="submission" date="2019-06" db="EMBL/GenBank/DDBJ databases">
        <title>Whole genome sequence for Rhodospirillaceae sp. R148.</title>
        <authorList>
            <person name="Wang G."/>
        </authorList>
    </citation>
    <scope>NUCLEOTIDE SEQUENCE [LARGE SCALE GENOMIC DNA]</scope>
    <source>
        <strain evidence="3 4">R148</strain>
    </source>
</reference>
<dbReference type="PANTHER" id="PTHR36120:SF1">
    <property type="entry name" value="L-FUCOSE ISOMERASE C-TERMINAL DOMAIN-CONTAINING PROTEIN"/>
    <property type="match status" value="1"/>
</dbReference>
<dbReference type="PANTHER" id="PTHR36120">
    <property type="entry name" value="FUCOSE ISOMERASE"/>
    <property type="match status" value="1"/>
</dbReference>
<protein>
    <submittedName>
        <fullName evidence="3">Fucose isomerase</fullName>
    </submittedName>
</protein>
<proteinExistence type="predicted"/>
<dbReference type="SUPFAM" id="SSF50443">
    <property type="entry name" value="FucI/AraA C-terminal domain-like"/>
    <property type="match status" value="1"/>
</dbReference>
<sequence>MINANLGSRRLSIGVVAIGRPTFDVPYAESLLATAMAALEGLDADIVGSTALQFDAEAMRSNLGALTEKPLDLLLVLQVTFTDATMTVELAKSVDAPLVLWSFPEPRSGGRLRLNGFCGINLAAHALGKAGQSFDYVHREADSPEALKEIMALARAGYVKRRLTQTRIGVVGEHPAGFDTCSYDTAELKSRFGVETQTLPIGGFIASAAAVDDAKADAVRARAAGDLGSLDDLDQDSLQKSMKVYVALRGLADEENLQALAVRCWPEFFTDFGCAACGPMAFMNQDGTPCGCEADVFGALSSLVLQWTAGEPAFNTDLVDVNVEDDTAVFWHCGQAPISMADPEGPIGPAIHSNRKLPLLNEFALKPGRVTLARLTQAKNEIRLVLGGAEILRAPLSFSGTSGVVRFDKPAGEVLERIMREGLEHHTGLVYGEHRPALRRLAAMLDLPVIELT</sequence>
<dbReference type="RefSeq" id="WP_142899745.1">
    <property type="nucleotide sequence ID" value="NZ_ML660068.1"/>
</dbReference>
<dbReference type="InterPro" id="IPR009015">
    <property type="entry name" value="Fucose_isomerase_N/cen_sf"/>
</dbReference>
<dbReference type="GO" id="GO:0005737">
    <property type="term" value="C:cytoplasm"/>
    <property type="evidence" value="ECO:0007669"/>
    <property type="project" value="InterPro"/>
</dbReference>
<dbReference type="AlphaFoldDB" id="A0A545SZ93"/>
<dbReference type="EMBL" id="VHSH01000017">
    <property type="protein sequence ID" value="TQV70287.1"/>
    <property type="molecule type" value="Genomic_DNA"/>
</dbReference>
<name>A0A545SZ93_9PROT</name>
<keyword evidence="2" id="KW-0119">Carbohydrate metabolism</keyword>